<keyword evidence="2" id="KW-0067">ATP-binding</keyword>
<gene>
    <name evidence="4" type="ORF">Ddye_005864</name>
</gene>
<dbReference type="InterPro" id="IPR019489">
    <property type="entry name" value="Clp_ATPase_C"/>
</dbReference>
<evidence type="ECO:0000259" key="3">
    <source>
        <dbReference type="Pfam" id="PF10431"/>
    </source>
</evidence>
<name>A0AAD9XHJ0_9ROSI</name>
<dbReference type="GO" id="GO:0005524">
    <property type="term" value="F:ATP binding"/>
    <property type="evidence" value="ECO:0007669"/>
    <property type="project" value="UniProtKB-KW"/>
</dbReference>
<dbReference type="PANTHER" id="PTHR11638">
    <property type="entry name" value="ATP-DEPENDENT CLP PROTEASE"/>
    <property type="match status" value="1"/>
</dbReference>
<dbReference type="Gene3D" id="1.10.8.60">
    <property type="match status" value="1"/>
</dbReference>
<comment type="caution">
    <text evidence="4">The sequence shown here is derived from an EMBL/GenBank/DDBJ whole genome shotgun (WGS) entry which is preliminary data.</text>
</comment>
<accession>A0AAD9XHJ0</accession>
<dbReference type="Gene3D" id="3.40.50.300">
    <property type="entry name" value="P-loop containing nucleotide triphosphate hydrolases"/>
    <property type="match status" value="1"/>
</dbReference>
<proteinExistence type="predicted"/>
<evidence type="ECO:0000256" key="2">
    <source>
        <dbReference type="ARBA" id="ARBA00022840"/>
    </source>
</evidence>
<feature type="domain" description="Clp ATPase C-terminal" evidence="3">
    <location>
        <begin position="56"/>
        <end position="128"/>
    </location>
</feature>
<dbReference type="InterPro" id="IPR050130">
    <property type="entry name" value="ClpA_ClpB"/>
</dbReference>
<dbReference type="PANTHER" id="PTHR11638:SF86">
    <property type="entry name" value="CHAPERONE PROTEIN CLPB4, MITOCHONDRIAL"/>
    <property type="match status" value="1"/>
</dbReference>
<dbReference type="Pfam" id="PF10431">
    <property type="entry name" value="ClpB_D2-small"/>
    <property type="match status" value="1"/>
</dbReference>
<dbReference type="Proteomes" id="UP001280121">
    <property type="component" value="Unassembled WGS sequence"/>
</dbReference>
<evidence type="ECO:0000256" key="1">
    <source>
        <dbReference type="ARBA" id="ARBA00022741"/>
    </source>
</evidence>
<reference evidence="4" key="1">
    <citation type="journal article" date="2023" name="Plant J.">
        <title>Genome sequences and population genomics provide insights into the demographic history, inbreeding, and mutation load of two 'living fossil' tree species of Dipteronia.</title>
        <authorList>
            <person name="Feng Y."/>
            <person name="Comes H.P."/>
            <person name="Chen J."/>
            <person name="Zhu S."/>
            <person name="Lu R."/>
            <person name="Zhang X."/>
            <person name="Li P."/>
            <person name="Qiu J."/>
            <person name="Olsen K.M."/>
            <person name="Qiu Y."/>
        </authorList>
    </citation>
    <scope>NUCLEOTIDE SEQUENCE</scope>
    <source>
        <strain evidence="4">KIB01</strain>
    </source>
</reference>
<organism evidence="4 5">
    <name type="scientific">Dipteronia dyeriana</name>
    <dbReference type="NCBI Taxonomy" id="168575"/>
    <lineage>
        <taxon>Eukaryota</taxon>
        <taxon>Viridiplantae</taxon>
        <taxon>Streptophyta</taxon>
        <taxon>Embryophyta</taxon>
        <taxon>Tracheophyta</taxon>
        <taxon>Spermatophyta</taxon>
        <taxon>Magnoliopsida</taxon>
        <taxon>eudicotyledons</taxon>
        <taxon>Gunneridae</taxon>
        <taxon>Pentapetalae</taxon>
        <taxon>rosids</taxon>
        <taxon>malvids</taxon>
        <taxon>Sapindales</taxon>
        <taxon>Sapindaceae</taxon>
        <taxon>Hippocastanoideae</taxon>
        <taxon>Acereae</taxon>
        <taxon>Dipteronia</taxon>
    </lineage>
</organism>
<dbReference type="GO" id="GO:0005737">
    <property type="term" value="C:cytoplasm"/>
    <property type="evidence" value="ECO:0007669"/>
    <property type="project" value="TreeGrafter"/>
</dbReference>
<keyword evidence="5" id="KW-1185">Reference proteome</keyword>
<keyword evidence="1" id="KW-0547">Nucleotide-binding</keyword>
<dbReference type="SUPFAM" id="SSF52540">
    <property type="entry name" value="P-loop containing nucleoside triphosphate hydrolases"/>
    <property type="match status" value="1"/>
</dbReference>
<evidence type="ECO:0000313" key="5">
    <source>
        <dbReference type="Proteomes" id="UP001280121"/>
    </source>
</evidence>
<dbReference type="GO" id="GO:0034605">
    <property type="term" value="P:cellular response to heat"/>
    <property type="evidence" value="ECO:0007669"/>
    <property type="project" value="TreeGrafter"/>
</dbReference>
<dbReference type="GO" id="GO:0016887">
    <property type="term" value="F:ATP hydrolysis activity"/>
    <property type="evidence" value="ECO:0007669"/>
    <property type="project" value="TreeGrafter"/>
</dbReference>
<dbReference type="AlphaFoldDB" id="A0AAD9XHJ0"/>
<evidence type="ECO:0000313" key="4">
    <source>
        <dbReference type="EMBL" id="KAK2659331.1"/>
    </source>
</evidence>
<dbReference type="EMBL" id="JANJYI010000002">
    <property type="protein sequence ID" value="KAK2659331.1"/>
    <property type="molecule type" value="Genomic_DNA"/>
</dbReference>
<dbReference type="InterPro" id="IPR027417">
    <property type="entry name" value="P-loop_NTPase"/>
</dbReference>
<protein>
    <recommendedName>
        <fullName evidence="3">Clp ATPase C-terminal domain-containing protein</fullName>
    </recommendedName>
</protein>
<sequence length="133" mass="15801">MTSNIGSQHILKAIRHWKNNSKDYEMMEEQAEELVRNKFRLEFINSIDRFILFFPLDANQIYKSVNIQLKILLNKIKENKIDLRYTNEAVELLATLRFNLNSWFRLVKREIHRHIEDDAAIGVMKGELGRKIG</sequence>